<gene>
    <name evidence="2" type="ORF">EDD38_3129</name>
</gene>
<feature type="compositionally biased region" description="Pro residues" evidence="1">
    <location>
        <begin position="44"/>
        <end position="54"/>
    </location>
</feature>
<dbReference type="Proteomes" id="UP000266906">
    <property type="component" value="Unassembled WGS sequence"/>
</dbReference>
<comment type="caution">
    <text evidence="2">The sequence shown here is derived from an EMBL/GenBank/DDBJ whole genome shotgun (WGS) entry which is preliminary data.</text>
</comment>
<feature type="region of interest" description="Disordered" evidence="1">
    <location>
        <begin position="34"/>
        <end position="87"/>
    </location>
</feature>
<accession>A0A3N4RN23</accession>
<feature type="compositionally biased region" description="Low complexity" evidence="1">
    <location>
        <begin position="58"/>
        <end position="87"/>
    </location>
</feature>
<sequence length="87" mass="8723">MLLRFWSYDVDSPGARVFNATVVDTVPACLPVLRGTKVSRRSPAPVPSDAPPSGAPSGGTTPVPTAPVPSGTGIPTPSGSSGGRIPK</sequence>
<organism evidence="2 3">
    <name type="scientific">Kitasatospora cineracea</name>
    <dbReference type="NCBI Taxonomy" id="88074"/>
    <lineage>
        <taxon>Bacteria</taxon>
        <taxon>Bacillati</taxon>
        <taxon>Actinomycetota</taxon>
        <taxon>Actinomycetes</taxon>
        <taxon>Kitasatosporales</taxon>
        <taxon>Streptomycetaceae</taxon>
        <taxon>Kitasatospora</taxon>
    </lineage>
</organism>
<reference evidence="2 3" key="1">
    <citation type="submission" date="2018-11" db="EMBL/GenBank/DDBJ databases">
        <title>Sequencing the genomes of 1000 actinobacteria strains.</title>
        <authorList>
            <person name="Klenk H.-P."/>
        </authorList>
    </citation>
    <scope>NUCLEOTIDE SEQUENCE [LARGE SCALE GENOMIC DNA]</scope>
    <source>
        <strain evidence="2 3">DSM 44781</strain>
    </source>
</reference>
<evidence type="ECO:0000256" key="1">
    <source>
        <dbReference type="SAM" id="MobiDB-lite"/>
    </source>
</evidence>
<proteinExistence type="predicted"/>
<protein>
    <submittedName>
        <fullName evidence="2">Uncharacterized protein</fullName>
    </submittedName>
</protein>
<evidence type="ECO:0000313" key="2">
    <source>
        <dbReference type="EMBL" id="RPE34792.1"/>
    </source>
</evidence>
<dbReference type="AlphaFoldDB" id="A0A3N4RN23"/>
<evidence type="ECO:0000313" key="3">
    <source>
        <dbReference type="Proteomes" id="UP000266906"/>
    </source>
</evidence>
<keyword evidence="3" id="KW-1185">Reference proteome</keyword>
<dbReference type="EMBL" id="RKQG01000001">
    <property type="protein sequence ID" value="RPE34792.1"/>
    <property type="molecule type" value="Genomic_DNA"/>
</dbReference>
<name>A0A3N4RN23_9ACTN</name>